<feature type="compositionally biased region" description="Basic and acidic residues" evidence="1">
    <location>
        <begin position="35"/>
        <end position="49"/>
    </location>
</feature>
<feature type="region of interest" description="Disordered" evidence="1">
    <location>
        <begin position="1"/>
        <end position="72"/>
    </location>
</feature>
<keyword evidence="3" id="KW-1185">Reference proteome</keyword>
<evidence type="ECO:0000313" key="3">
    <source>
        <dbReference type="Proteomes" id="UP000608890"/>
    </source>
</evidence>
<evidence type="ECO:0000313" key="2">
    <source>
        <dbReference type="EMBL" id="GGM28860.1"/>
    </source>
</evidence>
<evidence type="ECO:0000256" key="1">
    <source>
        <dbReference type="SAM" id="MobiDB-lite"/>
    </source>
</evidence>
<name>A0A917TME6_9ACTN</name>
<proteinExistence type="predicted"/>
<feature type="compositionally biased region" description="Low complexity" evidence="1">
    <location>
        <begin position="60"/>
        <end position="72"/>
    </location>
</feature>
<sequence length="92" mass="9753">MGTTSHVGTADPDPVQPTITRPVHGDGRPSAPIPRSRDIRAGIPRRDTGPQEPPAPPRPALGVGPPVSAPARTIRVRPRRTRHLTAGCRRPG</sequence>
<dbReference type="Proteomes" id="UP000608890">
    <property type="component" value="Unassembled WGS sequence"/>
</dbReference>
<dbReference type="EMBL" id="BMNB01000004">
    <property type="protein sequence ID" value="GGM28860.1"/>
    <property type="molecule type" value="Genomic_DNA"/>
</dbReference>
<protein>
    <submittedName>
        <fullName evidence="2">Uncharacterized protein</fullName>
    </submittedName>
</protein>
<organism evidence="2 3">
    <name type="scientific">Micromonospora sonchi</name>
    <dbReference type="NCBI Taxonomy" id="1763543"/>
    <lineage>
        <taxon>Bacteria</taxon>
        <taxon>Bacillati</taxon>
        <taxon>Actinomycetota</taxon>
        <taxon>Actinomycetes</taxon>
        <taxon>Micromonosporales</taxon>
        <taxon>Micromonosporaceae</taxon>
        <taxon>Micromonospora</taxon>
    </lineage>
</organism>
<accession>A0A917TME6</accession>
<dbReference type="AlphaFoldDB" id="A0A917TME6"/>
<reference evidence="2" key="1">
    <citation type="journal article" date="2014" name="Int. J. Syst. Evol. Microbiol.">
        <title>Complete genome sequence of Corynebacterium casei LMG S-19264T (=DSM 44701T), isolated from a smear-ripened cheese.</title>
        <authorList>
            <consortium name="US DOE Joint Genome Institute (JGI-PGF)"/>
            <person name="Walter F."/>
            <person name="Albersmeier A."/>
            <person name="Kalinowski J."/>
            <person name="Ruckert C."/>
        </authorList>
    </citation>
    <scope>NUCLEOTIDE SEQUENCE</scope>
    <source>
        <strain evidence="2">CGMCC 4.7312</strain>
    </source>
</reference>
<gene>
    <name evidence="2" type="ORF">GCM10011608_12020</name>
</gene>
<comment type="caution">
    <text evidence="2">The sequence shown here is derived from an EMBL/GenBank/DDBJ whole genome shotgun (WGS) entry which is preliminary data.</text>
</comment>
<reference evidence="2" key="2">
    <citation type="submission" date="2020-09" db="EMBL/GenBank/DDBJ databases">
        <authorList>
            <person name="Sun Q."/>
            <person name="Zhou Y."/>
        </authorList>
    </citation>
    <scope>NUCLEOTIDE SEQUENCE</scope>
    <source>
        <strain evidence="2">CGMCC 4.7312</strain>
    </source>
</reference>